<gene>
    <name evidence="1" type="ORF">GMARGA_LOCUS31004</name>
</gene>
<comment type="caution">
    <text evidence="1">The sequence shown here is derived from an EMBL/GenBank/DDBJ whole genome shotgun (WGS) entry which is preliminary data.</text>
</comment>
<name>A0ABN7WH81_GIGMA</name>
<evidence type="ECO:0000313" key="1">
    <source>
        <dbReference type="EMBL" id="CAG8832330.1"/>
    </source>
</evidence>
<dbReference type="EMBL" id="CAJVQB010045121">
    <property type="protein sequence ID" value="CAG8832330.1"/>
    <property type="molecule type" value="Genomic_DNA"/>
</dbReference>
<keyword evidence="2" id="KW-1185">Reference proteome</keyword>
<evidence type="ECO:0000313" key="2">
    <source>
        <dbReference type="Proteomes" id="UP000789901"/>
    </source>
</evidence>
<dbReference type="Proteomes" id="UP000789901">
    <property type="component" value="Unassembled WGS sequence"/>
</dbReference>
<reference evidence="1 2" key="1">
    <citation type="submission" date="2021-06" db="EMBL/GenBank/DDBJ databases">
        <authorList>
            <person name="Kallberg Y."/>
            <person name="Tangrot J."/>
            <person name="Rosling A."/>
        </authorList>
    </citation>
    <scope>NUCLEOTIDE SEQUENCE [LARGE SCALE GENOMIC DNA]</scope>
    <source>
        <strain evidence="1 2">120-4 pot B 10/14</strain>
    </source>
</reference>
<feature type="non-terminal residue" evidence="1">
    <location>
        <position position="1"/>
    </location>
</feature>
<sequence>NYLHLQVLKEIINLENGTNCFQNDNIYVVYKDKYEDKDNIVPNCKSDLYIFHSTRGYIPTCLVDLNTDFIKTIPPIGNHIKPIIKDIKLPIFAELLKNNIKTNEDAKLALNKFAKNMIENQYEEI</sequence>
<accession>A0ABN7WH81</accession>
<protein>
    <submittedName>
        <fullName evidence="1">14212_t:CDS:1</fullName>
    </submittedName>
</protein>
<organism evidence="1 2">
    <name type="scientific">Gigaspora margarita</name>
    <dbReference type="NCBI Taxonomy" id="4874"/>
    <lineage>
        <taxon>Eukaryota</taxon>
        <taxon>Fungi</taxon>
        <taxon>Fungi incertae sedis</taxon>
        <taxon>Mucoromycota</taxon>
        <taxon>Glomeromycotina</taxon>
        <taxon>Glomeromycetes</taxon>
        <taxon>Diversisporales</taxon>
        <taxon>Gigasporaceae</taxon>
        <taxon>Gigaspora</taxon>
    </lineage>
</organism>
<proteinExistence type="predicted"/>